<dbReference type="EMBL" id="CAJNYD010000596">
    <property type="protein sequence ID" value="CAF3277347.1"/>
    <property type="molecule type" value="Genomic_DNA"/>
</dbReference>
<dbReference type="Proteomes" id="UP000663872">
    <property type="component" value="Unassembled WGS sequence"/>
</dbReference>
<dbReference type="EMBL" id="CAJNYT010000927">
    <property type="protein sequence ID" value="CAF3384354.1"/>
    <property type="molecule type" value="Genomic_DNA"/>
</dbReference>
<dbReference type="Proteomes" id="UP000663851">
    <property type="component" value="Unassembled WGS sequence"/>
</dbReference>
<reference evidence="1" key="1">
    <citation type="submission" date="2021-02" db="EMBL/GenBank/DDBJ databases">
        <authorList>
            <person name="Nowell W R."/>
        </authorList>
    </citation>
    <scope>NUCLEOTIDE SEQUENCE</scope>
</reference>
<proteinExistence type="predicted"/>
<dbReference type="AlphaFoldDB" id="A0A817RSW9"/>
<dbReference type="Proteomes" id="UP000663833">
    <property type="component" value="Unassembled WGS sequence"/>
</dbReference>
<evidence type="ECO:0000313" key="3">
    <source>
        <dbReference type="EMBL" id="CAF4436603.1"/>
    </source>
</evidence>
<gene>
    <name evidence="2" type="ORF">GRG538_LOCUS8499</name>
    <name evidence="3" type="ORF">HFQ381_LOCUS22788</name>
    <name evidence="1" type="ORF">LUA448_LOCUS6315</name>
</gene>
<sequence length="32" mass="3777">MLVREEPWFSMAPPSSIQQFNSIQFNPNEHKS</sequence>
<evidence type="ECO:0000313" key="1">
    <source>
        <dbReference type="EMBL" id="CAF3277347.1"/>
    </source>
</evidence>
<evidence type="ECO:0000313" key="4">
    <source>
        <dbReference type="Proteomes" id="UP000663833"/>
    </source>
</evidence>
<feature type="non-terminal residue" evidence="1">
    <location>
        <position position="1"/>
    </location>
</feature>
<accession>A0A817RSW9</accession>
<name>A0A817RSW9_9BILA</name>
<protein>
    <submittedName>
        <fullName evidence="1">Uncharacterized protein</fullName>
    </submittedName>
</protein>
<evidence type="ECO:0000313" key="2">
    <source>
        <dbReference type="EMBL" id="CAF3384354.1"/>
    </source>
</evidence>
<dbReference type="EMBL" id="CAJOBO010002189">
    <property type="protein sequence ID" value="CAF4436603.1"/>
    <property type="molecule type" value="Genomic_DNA"/>
</dbReference>
<feature type="non-terminal residue" evidence="1">
    <location>
        <position position="32"/>
    </location>
</feature>
<organism evidence="1 4">
    <name type="scientific">Rotaria socialis</name>
    <dbReference type="NCBI Taxonomy" id="392032"/>
    <lineage>
        <taxon>Eukaryota</taxon>
        <taxon>Metazoa</taxon>
        <taxon>Spiralia</taxon>
        <taxon>Gnathifera</taxon>
        <taxon>Rotifera</taxon>
        <taxon>Eurotatoria</taxon>
        <taxon>Bdelloidea</taxon>
        <taxon>Philodinida</taxon>
        <taxon>Philodinidae</taxon>
        <taxon>Rotaria</taxon>
    </lineage>
</organism>
<comment type="caution">
    <text evidence="1">The sequence shown here is derived from an EMBL/GenBank/DDBJ whole genome shotgun (WGS) entry which is preliminary data.</text>
</comment>